<accession>A0A9P4SE57</accession>
<dbReference type="SUPFAM" id="SSF50978">
    <property type="entry name" value="WD40 repeat-like"/>
    <property type="match status" value="1"/>
</dbReference>
<evidence type="ECO:0000256" key="2">
    <source>
        <dbReference type="ARBA" id="ARBA00022517"/>
    </source>
</evidence>
<dbReference type="Proteomes" id="UP000799429">
    <property type="component" value="Unassembled WGS sequence"/>
</dbReference>
<evidence type="ECO:0000256" key="4">
    <source>
        <dbReference type="ARBA" id="ARBA00022574"/>
    </source>
</evidence>
<protein>
    <submittedName>
        <fullName evidence="11">WD40 repeat-like protein</fullName>
    </submittedName>
</protein>
<dbReference type="GO" id="GO:0003723">
    <property type="term" value="F:RNA binding"/>
    <property type="evidence" value="ECO:0007669"/>
    <property type="project" value="InterPro"/>
</dbReference>
<dbReference type="GO" id="GO:2000234">
    <property type="term" value="P:positive regulation of rRNA processing"/>
    <property type="evidence" value="ECO:0007669"/>
    <property type="project" value="TreeGrafter"/>
</dbReference>
<reference evidence="11" key="1">
    <citation type="journal article" date="2020" name="Stud. Mycol.">
        <title>101 Dothideomycetes genomes: a test case for predicting lifestyles and emergence of pathogens.</title>
        <authorList>
            <person name="Haridas S."/>
            <person name="Albert R."/>
            <person name="Binder M."/>
            <person name="Bloem J."/>
            <person name="Labutti K."/>
            <person name="Salamov A."/>
            <person name="Andreopoulos B."/>
            <person name="Baker S."/>
            <person name="Barry K."/>
            <person name="Bills G."/>
            <person name="Bluhm B."/>
            <person name="Cannon C."/>
            <person name="Castanera R."/>
            <person name="Culley D."/>
            <person name="Daum C."/>
            <person name="Ezra D."/>
            <person name="Gonzalez J."/>
            <person name="Henrissat B."/>
            <person name="Kuo A."/>
            <person name="Liang C."/>
            <person name="Lipzen A."/>
            <person name="Lutzoni F."/>
            <person name="Magnuson J."/>
            <person name="Mondo S."/>
            <person name="Nolan M."/>
            <person name="Ohm R."/>
            <person name="Pangilinan J."/>
            <person name="Park H.-J."/>
            <person name="Ramirez L."/>
            <person name="Alfaro M."/>
            <person name="Sun H."/>
            <person name="Tritt A."/>
            <person name="Yoshinaga Y."/>
            <person name="Zwiers L.-H."/>
            <person name="Turgeon B."/>
            <person name="Goodwin S."/>
            <person name="Spatafora J."/>
            <person name="Crous P."/>
            <person name="Grigoriev I."/>
        </authorList>
    </citation>
    <scope>NUCLEOTIDE SEQUENCE</scope>
    <source>
        <strain evidence="11">CBS 101060</strain>
    </source>
</reference>
<dbReference type="InterPro" id="IPR057644">
    <property type="entry name" value="Beta-prop_WDR75_2nd"/>
</dbReference>
<evidence type="ECO:0000259" key="10">
    <source>
        <dbReference type="Pfam" id="PF23769"/>
    </source>
</evidence>
<keyword evidence="12" id="KW-1185">Reference proteome</keyword>
<dbReference type="OrthoDB" id="4096at2759"/>
<dbReference type="GO" id="GO:0032040">
    <property type="term" value="C:small-subunit processome"/>
    <property type="evidence" value="ECO:0007669"/>
    <property type="project" value="InterPro"/>
</dbReference>
<keyword evidence="7" id="KW-0539">Nucleus</keyword>
<feature type="compositionally biased region" description="Polar residues" evidence="9">
    <location>
        <begin position="35"/>
        <end position="47"/>
    </location>
</feature>
<dbReference type="GO" id="GO:0045943">
    <property type="term" value="P:positive regulation of transcription by RNA polymerase I"/>
    <property type="evidence" value="ECO:0007669"/>
    <property type="project" value="InterPro"/>
</dbReference>
<proteinExistence type="predicted"/>
<dbReference type="InterPro" id="IPR001680">
    <property type="entry name" value="WD40_rpt"/>
</dbReference>
<keyword evidence="4 8" id="KW-0853">WD repeat</keyword>
<dbReference type="PANTHER" id="PTHR44215">
    <property type="entry name" value="WD REPEAT-CONTAINING PROTEIN 75"/>
    <property type="match status" value="1"/>
</dbReference>
<dbReference type="PROSITE" id="PS50082">
    <property type="entry name" value="WD_REPEATS_2"/>
    <property type="match status" value="1"/>
</dbReference>
<feature type="compositionally biased region" description="Basic and acidic residues" evidence="9">
    <location>
        <begin position="17"/>
        <end position="27"/>
    </location>
</feature>
<name>A0A9P4SE57_9PEZI</name>
<dbReference type="SMART" id="SM00320">
    <property type="entry name" value="WD40"/>
    <property type="match status" value="3"/>
</dbReference>
<sequence length="983" mass="109512">MSTEQIPSSKKRKRATKEKQHIREHALKRAKSSHDQTQPVSDGQNASAEKKALPVEKILPEPIFSEVGKQILEKKEKHAKRKVKSWRISEPIGGRFLNMKPIFTKDEKYIIVATYHSILIYSTATSLLVRSLPCNENDTICSYALSSTNETNLYMGISSGTIYLWDWVERKRLTQWHHNTPLISFIVSEPAAGEDDIIHTLERNGKSKNGTLIKSYIPIKGESIPNRVTLFKTSSNIHYFQVLLGGKIIFATSDDHFVVGTIEKESESATSKDSYRWRVVNATDPITCFDVRISTQLATSTHKKKKLKRSIPIVDLITGGAKGEILVYNNIINSLTGIEQSGQQGNSNVMPRRLHWHREAVGTVRWSLDGNYVISGGMETVLVLWQLDTNQKQMLPHLTAAIDGLTVSPSGSSYAVKLADNSIMVLSTTELMPKAHFSGIQSQFFSEKEGPELRETVNSQIQNQSDPLRIFWRLSSVLNPSNPNQLLIAVSPGQSRLESNSIRTSPFLQTFDISSSHHVSRQALARNNVTNFNIGPDHKRLVDPDVILMRMSYDGQWLATVEEWQPSRSQEDPEEDRLDLEVYLKFWLWNPEKDCWMLETRIDSPHQLSGSSFCTRILDLATSPSDIKFSTIGGDGVVRIWRPKTRYRDGRVVRGGDPKGMITWSCQYSIELEKAVEIVDADLELRSATLPIAGKLAFSGDGSVLAASQDFASSATQTLVTFIDTSVGEVKFTRAGLHASGLAALTFVKQYLVILSEALSVWDTVNDSLTYGFTFQIPPLPPHERERMAHLAGNEAEGTFAVALPVIPVDAEKPTWNLKQAFSKVMVFRPENPEPLFSSRISHVVTSLLPLPSKGYLTVDAAAEIRVLTPKTAVLPFVAQGLTMDLPLESTDAEPSTVEETEAVNGDEGMVEEEVEVESDNGKQVELLTFEDDDKPVVRAQQLTEIFDVGPSFALPPVRELFKAVVGLYGRKSRKKAVGEVRA</sequence>
<dbReference type="InterPro" id="IPR015943">
    <property type="entry name" value="WD40/YVTN_repeat-like_dom_sf"/>
</dbReference>
<dbReference type="Pfam" id="PF23869">
    <property type="entry name" value="Beta-prop_WDR75_1st"/>
    <property type="match status" value="1"/>
</dbReference>
<comment type="subcellular location">
    <subcellularLocation>
        <location evidence="1">Nucleus</location>
        <location evidence="1">Nucleolus</location>
    </subcellularLocation>
</comment>
<evidence type="ECO:0000256" key="9">
    <source>
        <dbReference type="SAM" id="MobiDB-lite"/>
    </source>
</evidence>
<dbReference type="GO" id="GO:0006364">
    <property type="term" value="P:rRNA processing"/>
    <property type="evidence" value="ECO:0007669"/>
    <property type="project" value="UniProtKB-KW"/>
</dbReference>
<evidence type="ECO:0000256" key="5">
    <source>
        <dbReference type="ARBA" id="ARBA00022737"/>
    </source>
</evidence>
<evidence type="ECO:0000313" key="12">
    <source>
        <dbReference type="Proteomes" id="UP000799429"/>
    </source>
</evidence>
<keyword evidence="5" id="KW-0677">Repeat</keyword>
<evidence type="ECO:0000256" key="3">
    <source>
        <dbReference type="ARBA" id="ARBA00022552"/>
    </source>
</evidence>
<dbReference type="CDD" id="cd23952">
    <property type="entry name" value="Utp17_CTD"/>
    <property type="match status" value="1"/>
</dbReference>
<dbReference type="Pfam" id="PF23769">
    <property type="entry name" value="Beta-prop_WDR75_2nd"/>
    <property type="match status" value="1"/>
</dbReference>
<evidence type="ECO:0000256" key="7">
    <source>
        <dbReference type="ARBA" id="ARBA00023242"/>
    </source>
</evidence>
<dbReference type="Gene3D" id="2.130.10.10">
    <property type="entry name" value="YVTN repeat-like/Quinoprotein amine dehydrogenase"/>
    <property type="match status" value="2"/>
</dbReference>
<keyword evidence="6" id="KW-0804">Transcription</keyword>
<evidence type="ECO:0000256" key="8">
    <source>
        <dbReference type="PROSITE-ProRule" id="PRU00221"/>
    </source>
</evidence>
<comment type="caution">
    <text evidence="11">The sequence shown here is derived from an EMBL/GenBank/DDBJ whole genome shotgun (WGS) entry which is preliminary data.</text>
</comment>
<evidence type="ECO:0000256" key="1">
    <source>
        <dbReference type="ARBA" id="ARBA00004604"/>
    </source>
</evidence>
<dbReference type="PROSITE" id="PS50294">
    <property type="entry name" value="WD_REPEATS_REGION"/>
    <property type="match status" value="1"/>
</dbReference>
<evidence type="ECO:0000256" key="6">
    <source>
        <dbReference type="ARBA" id="ARBA00023163"/>
    </source>
</evidence>
<dbReference type="SUPFAM" id="SSF69322">
    <property type="entry name" value="Tricorn protease domain 2"/>
    <property type="match status" value="1"/>
</dbReference>
<dbReference type="EMBL" id="MU006091">
    <property type="protein sequence ID" value="KAF2841116.1"/>
    <property type="molecule type" value="Genomic_DNA"/>
</dbReference>
<keyword evidence="3" id="KW-0698">rRNA processing</keyword>
<keyword evidence="2" id="KW-0690">Ribosome biogenesis</keyword>
<dbReference type="AlphaFoldDB" id="A0A9P4SE57"/>
<dbReference type="InterPro" id="IPR036322">
    <property type="entry name" value="WD40_repeat_dom_sf"/>
</dbReference>
<dbReference type="InterPro" id="IPR053826">
    <property type="entry name" value="WDR75"/>
</dbReference>
<dbReference type="PANTHER" id="PTHR44215:SF1">
    <property type="entry name" value="WD REPEAT-CONTAINING PROTEIN 75"/>
    <property type="match status" value="1"/>
</dbReference>
<evidence type="ECO:0000313" key="11">
    <source>
        <dbReference type="EMBL" id="KAF2841116.1"/>
    </source>
</evidence>
<feature type="domain" description="WD repeat-containing protein 75 second beta-propeller" evidence="10">
    <location>
        <begin position="541"/>
        <end position="646"/>
    </location>
</feature>
<gene>
    <name evidence="11" type="ORF">M501DRAFT_1029262</name>
</gene>
<feature type="region of interest" description="Disordered" evidence="9">
    <location>
        <begin position="1"/>
        <end position="52"/>
    </location>
</feature>
<feature type="repeat" description="WD" evidence="8">
    <location>
        <begin position="354"/>
        <end position="395"/>
    </location>
</feature>
<organism evidence="11 12">
    <name type="scientific">Patellaria atrata CBS 101060</name>
    <dbReference type="NCBI Taxonomy" id="1346257"/>
    <lineage>
        <taxon>Eukaryota</taxon>
        <taxon>Fungi</taxon>
        <taxon>Dikarya</taxon>
        <taxon>Ascomycota</taxon>
        <taxon>Pezizomycotina</taxon>
        <taxon>Dothideomycetes</taxon>
        <taxon>Dothideomycetes incertae sedis</taxon>
        <taxon>Patellariales</taxon>
        <taxon>Patellariaceae</taxon>
        <taxon>Patellaria</taxon>
    </lineage>
</organism>